<dbReference type="Pfam" id="PF10595">
    <property type="entry name" value="FAM161A_B"/>
    <property type="match status" value="1"/>
</dbReference>
<dbReference type="InterPro" id="IPR051655">
    <property type="entry name" value="FAM161"/>
</dbReference>
<evidence type="ECO:0000256" key="4">
    <source>
        <dbReference type="ARBA" id="ARBA00022490"/>
    </source>
</evidence>
<feature type="region of interest" description="Disordered" evidence="13">
    <location>
        <begin position="57"/>
        <end position="76"/>
    </location>
</feature>
<comment type="similarity">
    <text evidence="3">Belongs to the FAM161 family.</text>
</comment>
<evidence type="ECO:0000256" key="9">
    <source>
        <dbReference type="ARBA" id="ARBA00023273"/>
    </source>
</evidence>
<evidence type="ECO:0000256" key="10">
    <source>
        <dbReference type="ARBA" id="ARBA00037165"/>
    </source>
</evidence>
<keyword evidence="9" id="KW-0966">Cell projection</keyword>
<feature type="coiled-coil region" evidence="12">
    <location>
        <begin position="546"/>
        <end position="583"/>
    </location>
</feature>
<evidence type="ECO:0000256" key="5">
    <source>
        <dbReference type="ARBA" id="ARBA00022794"/>
    </source>
</evidence>
<feature type="compositionally biased region" description="Basic and acidic residues" evidence="13">
    <location>
        <begin position="63"/>
        <end position="74"/>
    </location>
</feature>
<protein>
    <recommendedName>
        <fullName evidence="11">Protein FAM161A</fullName>
    </recommendedName>
</protein>
<evidence type="ECO:0000256" key="2">
    <source>
        <dbReference type="ARBA" id="ARBA00004120"/>
    </source>
</evidence>
<dbReference type="AlphaFoldDB" id="A0A5A9PLJ7"/>
<evidence type="ECO:0000256" key="8">
    <source>
        <dbReference type="ARBA" id="ARBA00023212"/>
    </source>
</evidence>
<keyword evidence="4" id="KW-0963">Cytoplasm</keyword>
<evidence type="ECO:0000256" key="13">
    <source>
        <dbReference type="SAM" id="MobiDB-lite"/>
    </source>
</evidence>
<dbReference type="InterPro" id="IPR019579">
    <property type="entry name" value="FAM161A/B"/>
</dbReference>
<keyword evidence="15" id="KW-1185">Reference proteome</keyword>
<feature type="region of interest" description="Disordered" evidence="13">
    <location>
        <begin position="431"/>
        <end position="451"/>
    </location>
</feature>
<evidence type="ECO:0000256" key="6">
    <source>
        <dbReference type="ARBA" id="ARBA00023054"/>
    </source>
</evidence>
<dbReference type="Proteomes" id="UP000324632">
    <property type="component" value="Chromosome 4"/>
</dbReference>
<dbReference type="GO" id="GO:0005814">
    <property type="term" value="C:centriole"/>
    <property type="evidence" value="ECO:0007669"/>
    <property type="project" value="UniProtKB-SubCell"/>
</dbReference>
<gene>
    <name evidence="14" type="ORF">E1301_Tti017186</name>
</gene>
<keyword evidence="8" id="KW-0206">Cytoskeleton</keyword>
<sequence>MEKCHRANVLVTSCLKTPVDPHTKVPLALYERERTLPCAAAGFSDNRDNEMAKEMEYDSGSDLVDHDSPTKDSNRLTGDNIDIRQLYFSNQEYYYKLEKLKRAHLHTMAELEHMYRKKLELNKVTPGKNYAQTNYSHQGMLAGSLKKAQSALELRRNLDLSDTYVEEHIADDGQGDRSIYNTEKGFLSSPKEQIKNMWQDFRVKKRSPPQQHPFSSSLLSLPDDTQANAKVKAIRKKRKQARDGGWQPRVTVPKPFQVTLREVDRRKKGIKSRSEIERENADLRRQLEELTECQRKFRASPVPAHVRLPLYEELHERDEDRRRLYRATEAQRLHASQRPFSFSERELLKKEQKEAKLREQMLLQDKEEEERRKCPFKAKPVPRAVKEAALGDQQKEEELYRAIKMQMRARELFHSASMPPSMLAQRISERQAQQAAQKDKPVHRPKINTNVPDFDASYRKFQKQLENRRDVRPLTACEPFKLRTSTIASHKERIMADIEVEKQSQRSKRWPFVSTPALYPMTPSSSLCSSLSGSQEYLPAKITDAAKKRQEAVRKVIEKRKKAEDEEEKWRETQKQREKKLQKVISKRAQANDPHVALAQTCQSKLKDFRKQEMQRRREYQEEMRGIQKRVKGRPLLLEQVAQMNAKRAAEKLYSDTLHGCGLNESFVNRKVPEGLKNGQETQSPACLDGQAPPAIRNEEYEEFGSLHHCHLDDYLDDYEEYDHEMEEDHMDQHEDYKPDEDQDSDEEKEGDEGRSFDDELDFEEDDNKDDDIIRKRSQSSRGSEIDNSHHSNISRSGSIALLVDEEKQEDQKIDYEK</sequence>
<dbReference type="GO" id="GO:0005929">
    <property type="term" value="C:cilium"/>
    <property type="evidence" value="ECO:0007669"/>
    <property type="project" value="TreeGrafter"/>
</dbReference>
<feature type="compositionally biased region" description="Acidic residues" evidence="13">
    <location>
        <begin position="738"/>
        <end position="751"/>
    </location>
</feature>
<comment type="function">
    <text evidence="10">Involved in ciliogenesis.</text>
</comment>
<keyword evidence="5" id="KW-0970">Cilium biogenesis/degradation</keyword>
<dbReference type="GO" id="GO:0044782">
    <property type="term" value="P:cilium organization"/>
    <property type="evidence" value="ECO:0007669"/>
    <property type="project" value="TreeGrafter"/>
</dbReference>
<name>A0A5A9PLJ7_9TELE</name>
<evidence type="ECO:0000256" key="11">
    <source>
        <dbReference type="ARBA" id="ARBA00039949"/>
    </source>
</evidence>
<accession>A0A5A9PLJ7</accession>
<keyword evidence="6 12" id="KW-0175">Coiled coil</keyword>
<comment type="caution">
    <text evidence="14">The sequence shown here is derived from an EMBL/GenBank/DDBJ whole genome shotgun (WGS) entry which is preliminary data.</text>
</comment>
<dbReference type="PANTHER" id="PTHR21501">
    <property type="entry name" value="PROTEIN FAM-161"/>
    <property type="match status" value="1"/>
</dbReference>
<reference evidence="14 15" key="1">
    <citation type="journal article" date="2019" name="Mol. Ecol. Resour.">
        <title>Chromosome-level genome assembly of Triplophysa tibetana, a fish adapted to the harsh high-altitude environment of the Tibetan Plateau.</title>
        <authorList>
            <person name="Yang X."/>
            <person name="Liu H."/>
            <person name="Ma Z."/>
            <person name="Zou Y."/>
            <person name="Zou M."/>
            <person name="Mao Y."/>
            <person name="Li X."/>
            <person name="Wang H."/>
            <person name="Chen T."/>
            <person name="Wang W."/>
            <person name="Yang R."/>
        </authorList>
    </citation>
    <scope>NUCLEOTIDE SEQUENCE [LARGE SCALE GENOMIC DNA]</scope>
    <source>
        <strain evidence="14">TTIB1903HZAU</strain>
        <tissue evidence="14">Muscle</tissue>
    </source>
</reference>
<evidence type="ECO:0000256" key="1">
    <source>
        <dbReference type="ARBA" id="ARBA00004114"/>
    </source>
</evidence>
<evidence type="ECO:0000313" key="15">
    <source>
        <dbReference type="Proteomes" id="UP000324632"/>
    </source>
</evidence>
<evidence type="ECO:0000256" key="3">
    <source>
        <dbReference type="ARBA" id="ARBA00006663"/>
    </source>
</evidence>
<dbReference type="PANTHER" id="PTHR21501:SF3">
    <property type="entry name" value="PROTEIN FAM161A"/>
    <property type="match status" value="1"/>
</dbReference>
<feature type="compositionally biased region" description="Acidic residues" evidence="13">
    <location>
        <begin position="759"/>
        <end position="770"/>
    </location>
</feature>
<evidence type="ECO:0000256" key="12">
    <source>
        <dbReference type="SAM" id="Coils"/>
    </source>
</evidence>
<organism evidence="14 15">
    <name type="scientific">Triplophysa tibetana</name>
    <dbReference type="NCBI Taxonomy" id="1572043"/>
    <lineage>
        <taxon>Eukaryota</taxon>
        <taxon>Metazoa</taxon>
        <taxon>Chordata</taxon>
        <taxon>Craniata</taxon>
        <taxon>Vertebrata</taxon>
        <taxon>Euteleostomi</taxon>
        <taxon>Actinopterygii</taxon>
        <taxon>Neopterygii</taxon>
        <taxon>Teleostei</taxon>
        <taxon>Ostariophysi</taxon>
        <taxon>Cypriniformes</taxon>
        <taxon>Nemacheilidae</taxon>
        <taxon>Triplophysa</taxon>
    </lineage>
</organism>
<comment type="subcellular location">
    <subcellularLocation>
        <location evidence="2">Cytoplasm</location>
        <location evidence="2">Cytoskeleton</location>
        <location evidence="2">Cilium basal body</location>
    </subcellularLocation>
    <subcellularLocation>
        <location evidence="1">Cytoplasm</location>
        <location evidence="1">Cytoskeleton</location>
        <location evidence="1">Microtubule organizing center</location>
        <location evidence="1">Centrosome</location>
        <location evidence="1">Centriole</location>
    </subcellularLocation>
</comment>
<evidence type="ECO:0000313" key="14">
    <source>
        <dbReference type="EMBL" id="KAA0721889.1"/>
    </source>
</evidence>
<keyword evidence="7" id="KW-0969">Cilium</keyword>
<proteinExistence type="inferred from homology"/>
<evidence type="ECO:0000256" key="7">
    <source>
        <dbReference type="ARBA" id="ARBA00023069"/>
    </source>
</evidence>
<dbReference type="EMBL" id="SOYY01000004">
    <property type="protein sequence ID" value="KAA0721889.1"/>
    <property type="molecule type" value="Genomic_DNA"/>
</dbReference>
<feature type="region of interest" description="Disordered" evidence="13">
    <location>
        <begin position="726"/>
        <end position="818"/>
    </location>
</feature>